<name>A0ABT6KZH3_9MYCO</name>
<dbReference type="Pfam" id="PF10604">
    <property type="entry name" value="Polyketide_cyc2"/>
    <property type="match status" value="1"/>
</dbReference>
<dbReference type="SUPFAM" id="SSF55961">
    <property type="entry name" value="Bet v1-like"/>
    <property type="match status" value="1"/>
</dbReference>
<comment type="caution">
    <text evidence="1">The sequence shown here is derived from an EMBL/GenBank/DDBJ whole genome shotgun (WGS) entry which is preliminary data.</text>
</comment>
<protein>
    <submittedName>
        <fullName evidence="1">Carbon monoxide dehydrogenase subunit G</fullName>
    </submittedName>
</protein>
<dbReference type="Gene3D" id="3.30.530.20">
    <property type="match status" value="1"/>
</dbReference>
<dbReference type="InterPro" id="IPR019587">
    <property type="entry name" value="Polyketide_cyclase/dehydratase"/>
</dbReference>
<sequence length="149" mass="15888">MPRIDITREIPASPENVWAVAADLRQLHKWYSLFSEWKGKVPETITTGTQIAAVVTLMGMSDTVTLTVDDYEAPKLIKLSGTGMAGSGTSTSFSIRPNGTRTTFSATLEFTGSVMEGAMGRMVERAASKALNTSVNNLTKLITAGTQAG</sequence>
<gene>
    <name evidence="1" type="ORF">M2272_002709</name>
</gene>
<evidence type="ECO:0000313" key="1">
    <source>
        <dbReference type="EMBL" id="MDH6196069.1"/>
    </source>
</evidence>
<organism evidence="1 2">
    <name type="scientific">Mycolicibacterium frederiksbergense</name>
    <dbReference type="NCBI Taxonomy" id="117567"/>
    <lineage>
        <taxon>Bacteria</taxon>
        <taxon>Bacillati</taxon>
        <taxon>Actinomycetota</taxon>
        <taxon>Actinomycetes</taxon>
        <taxon>Mycobacteriales</taxon>
        <taxon>Mycobacteriaceae</taxon>
        <taxon>Mycolicibacterium</taxon>
    </lineage>
</organism>
<proteinExistence type="predicted"/>
<dbReference type="Proteomes" id="UP001160130">
    <property type="component" value="Unassembled WGS sequence"/>
</dbReference>
<reference evidence="1 2" key="1">
    <citation type="submission" date="2023-04" db="EMBL/GenBank/DDBJ databases">
        <title>Forest soil microbial communities from Buena Vista Peninsula, Colon Province, Panama.</title>
        <authorList>
            <person name="Bouskill N."/>
        </authorList>
    </citation>
    <scope>NUCLEOTIDE SEQUENCE [LARGE SCALE GENOMIC DNA]</scope>
    <source>
        <strain evidence="1 2">AC80</strain>
    </source>
</reference>
<keyword evidence="2" id="KW-1185">Reference proteome</keyword>
<dbReference type="InterPro" id="IPR023393">
    <property type="entry name" value="START-like_dom_sf"/>
</dbReference>
<dbReference type="EMBL" id="JARXVE010000003">
    <property type="protein sequence ID" value="MDH6196069.1"/>
    <property type="molecule type" value="Genomic_DNA"/>
</dbReference>
<evidence type="ECO:0000313" key="2">
    <source>
        <dbReference type="Proteomes" id="UP001160130"/>
    </source>
</evidence>
<dbReference type="RefSeq" id="WP_280832650.1">
    <property type="nucleotide sequence ID" value="NZ_JARXVE010000003.1"/>
</dbReference>
<accession>A0ABT6KZH3</accession>